<dbReference type="InterPro" id="IPR043137">
    <property type="entry name" value="GGT_ssub_C"/>
</dbReference>
<proteinExistence type="inferred from homology"/>
<dbReference type="EC" id="3.4.19.13" evidence="5"/>
<protein>
    <recommendedName>
        <fullName evidence="5">Glutathione hydrolase proenzyme</fullName>
        <ecNumber evidence="5">2.3.2.2</ecNumber>
        <ecNumber evidence="5">3.4.19.13</ecNumber>
    </recommendedName>
    <component>
        <recommendedName>
            <fullName evidence="5">Glutathione hydrolase large chain</fullName>
        </recommendedName>
    </component>
    <component>
        <recommendedName>
            <fullName evidence="5">Glutathione hydrolase small chain</fullName>
        </recommendedName>
    </component>
</protein>
<evidence type="ECO:0000313" key="7">
    <source>
        <dbReference type="EMBL" id="MCQ8241182.1"/>
    </source>
</evidence>
<keyword evidence="5 7" id="KW-0808">Transferase</keyword>
<dbReference type="PANTHER" id="PTHR43199:SF6">
    <property type="entry name" value="GLUTATHIONE HYDROLASE PROENZYME"/>
    <property type="match status" value="1"/>
</dbReference>
<keyword evidence="5" id="KW-0865">Zymogen</keyword>
<comment type="catalytic activity">
    <reaction evidence="2 5">
        <text>glutathione + H2O = L-cysteinylglycine + L-glutamate</text>
        <dbReference type="Rhea" id="RHEA:28807"/>
        <dbReference type="ChEBI" id="CHEBI:15377"/>
        <dbReference type="ChEBI" id="CHEBI:29985"/>
        <dbReference type="ChEBI" id="CHEBI:57925"/>
        <dbReference type="ChEBI" id="CHEBI:61694"/>
        <dbReference type="EC" id="3.4.19.13"/>
    </reaction>
</comment>
<comment type="caution">
    <text evidence="7">The sequence shown here is derived from an EMBL/GenBank/DDBJ whole genome shotgun (WGS) entry which is preliminary data.</text>
</comment>
<evidence type="ECO:0000256" key="6">
    <source>
        <dbReference type="SAM" id="SignalP"/>
    </source>
</evidence>
<comment type="catalytic activity">
    <reaction evidence="4 5">
        <text>an N-terminal (5-L-glutamyl)-[peptide] + an alpha-amino acid = 5-L-glutamyl amino acid + an N-terminal L-alpha-aminoacyl-[peptide]</text>
        <dbReference type="Rhea" id="RHEA:23904"/>
        <dbReference type="Rhea" id="RHEA-COMP:9780"/>
        <dbReference type="Rhea" id="RHEA-COMP:9795"/>
        <dbReference type="ChEBI" id="CHEBI:77644"/>
        <dbReference type="ChEBI" id="CHEBI:78597"/>
        <dbReference type="ChEBI" id="CHEBI:78599"/>
        <dbReference type="ChEBI" id="CHEBI:78608"/>
        <dbReference type="EC" id="2.3.2.2"/>
    </reaction>
</comment>
<evidence type="ECO:0000313" key="8">
    <source>
        <dbReference type="Proteomes" id="UP001524547"/>
    </source>
</evidence>
<comment type="subunit">
    <text evidence="5">This enzyme consists of two polypeptide chains, which are synthesized in precursor form from a single polypeptide.</text>
</comment>
<comment type="catalytic activity">
    <reaction evidence="1 5">
        <text>an S-substituted glutathione + H2O = an S-substituted L-cysteinylglycine + L-glutamate</text>
        <dbReference type="Rhea" id="RHEA:59468"/>
        <dbReference type="ChEBI" id="CHEBI:15377"/>
        <dbReference type="ChEBI" id="CHEBI:29985"/>
        <dbReference type="ChEBI" id="CHEBI:90779"/>
        <dbReference type="ChEBI" id="CHEBI:143103"/>
        <dbReference type="EC" id="3.4.19.13"/>
    </reaction>
</comment>
<evidence type="ECO:0000256" key="1">
    <source>
        <dbReference type="ARBA" id="ARBA00001049"/>
    </source>
</evidence>
<keyword evidence="5" id="KW-0378">Hydrolase</keyword>
<gene>
    <name evidence="7" type="primary">ggt</name>
    <name evidence="7" type="ORF">NFI88_10060</name>
</gene>
<keyword evidence="8" id="KW-1185">Reference proteome</keyword>
<dbReference type="Gene3D" id="1.10.246.130">
    <property type="match status" value="1"/>
</dbReference>
<comment type="pathway">
    <text evidence="5">Sulfur metabolism; glutathione metabolism.</text>
</comment>
<comment type="similarity">
    <text evidence="5">Belongs to the gamma-glutamyltransferase family.</text>
</comment>
<dbReference type="RefSeq" id="WP_422919918.1">
    <property type="nucleotide sequence ID" value="NZ_JAMZEJ010000005.1"/>
</dbReference>
<dbReference type="NCBIfam" id="TIGR00066">
    <property type="entry name" value="g_glut_trans"/>
    <property type="match status" value="1"/>
</dbReference>
<reference evidence="7 8" key="1">
    <citation type="submission" date="2022-06" db="EMBL/GenBank/DDBJ databases">
        <title>Rhizosaccharibacter gen. nov. sp. nov. KSS12, endophytic bacteria isolated from sugarcane.</title>
        <authorList>
            <person name="Pitiwittayakul N."/>
        </authorList>
    </citation>
    <scope>NUCLEOTIDE SEQUENCE [LARGE SCALE GENOMIC DNA]</scope>
    <source>
        <strain evidence="7 8">KSS12</strain>
    </source>
</reference>
<dbReference type="InterPro" id="IPR029055">
    <property type="entry name" value="Ntn_hydrolases_N"/>
</dbReference>
<evidence type="ECO:0000256" key="4">
    <source>
        <dbReference type="ARBA" id="ARBA00047417"/>
    </source>
</evidence>
<dbReference type="InterPro" id="IPR043138">
    <property type="entry name" value="GGT_lsub"/>
</dbReference>
<keyword evidence="3 5" id="KW-0012">Acyltransferase</keyword>
<dbReference type="Proteomes" id="UP001524547">
    <property type="component" value="Unassembled WGS sequence"/>
</dbReference>
<feature type="chain" id="PRO_5045799291" description="Glutathione hydrolase proenzyme" evidence="6">
    <location>
        <begin position="23"/>
        <end position="604"/>
    </location>
</feature>
<dbReference type="SUPFAM" id="SSF56235">
    <property type="entry name" value="N-terminal nucleophile aminohydrolases (Ntn hydrolases)"/>
    <property type="match status" value="1"/>
</dbReference>
<keyword evidence="5" id="KW-0317">Glutathione biosynthesis</keyword>
<dbReference type="GO" id="GO:0103068">
    <property type="term" value="F:leukotriene C4 gamma-glutamyl transferase activity"/>
    <property type="evidence" value="ECO:0007669"/>
    <property type="project" value="UniProtKB-EC"/>
</dbReference>
<dbReference type="InterPro" id="IPR051792">
    <property type="entry name" value="GGT_bact"/>
</dbReference>
<dbReference type="InterPro" id="IPR000101">
    <property type="entry name" value="GGT_peptidase"/>
</dbReference>
<keyword evidence="6" id="KW-0732">Signal</keyword>
<dbReference type="EC" id="2.3.2.2" evidence="5"/>
<sequence>MRRFALILLASTLLCGTRPASTAPWEGAADPLSFGHGEKADGRPVPVFGRHGMVVSAQRLASEAGAAILKQGGNAVDAAVATAYALAVVYPAAGNIGGGGFLTLRQPDGQALFLDFREHAPLAATATMYQDAQGNVVKGESLLGWKAVAVPGTVAGMDEALRRWGHLSRAAVMAPAIRMAREGFLLTPGDVMLLDTATEGFRKDPASARIFLRPDGSPLQVGDRLVQRDLADSLTLISREGARAFYDGPIAAKIVSASRAGGGILSAEDFSRYHTRVLPPVTCHYRGYTVDTAPPPSGGGVALCEILNILDGYDLRAVGLRSPAGVQRQVEAMRHAYSDRRDLGDPAFVADPVARLVDPAYAAAVRAALPADRAVESSSLVPLDPAPHAVKAAAAAPDAAEKTQTTHFSVIDKDGRAVSMTYTLNGWFGAQVTAAGTGIVMNDEMDDFSSKPGVPNQFGIVGSAANAIAPGKTPLSSMSPTILSRGNKVVMVIGSPGGSRIPTITLESILAVVDGGRNIADAVNMPRFHEQWMPDIVEAEQDALSPDTVARLQAMGYRIKPHENWGAAEGILVGGPSLSQGGGSHPGYWGGVDLRHPGGGAVGE</sequence>
<dbReference type="EMBL" id="JAMZEJ010000005">
    <property type="protein sequence ID" value="MCQ8241182.1"/>
    <property type="molecule type" value="Genomic_DNA"/>
</dbReference>
<dbReference type="PRINTS" id="PR01210">
    <property type="entry name" value="GGTRANSPTASE"/>
</dbReference>
<evidence type="ECO:0000256" key="3">
    <source>
        <dbReference type="ARBA" id="ARBA00023315"/>
    </source>
</evidence>
<dbReference type="Pfam" id="PF01019">
    <property type="entry name" value="G_glu_transpept"/>
    <property type="match status" value="1"/>
</dbReference>
<feature type="signal peptide" evidence="6">
    <location>
        <begin position="1"/>
        <end position="22"/>
    </location>
</feature>
<dbReference type="PANTHER" id="PTHR43199">
    <property type="entry name" value="GLUTATHIONE HYDROLASE"/>
    <property type="match status" value="1"/>
</dbReference>
<evidence type="ECO:0000256" key="2">
    <source>
        <dbReference type="ARBA" id="ARBA00001089"/>
    </source>
</evidence>
<comment type="PTM">
    <text evidence="5">Cleaved by autocatalysis into a large and a small subunit.</text>
</comment>
<evidence type="ECO:0000256" key="5">
    <source>
        <dbReference type="RuleBase" id="RU368036"/>
    </source>
</evidence>
<organism evidence="7 8">
    <name type="scientific">Rhizosaccharibacter radicis</name>
    <dbReference type="NCBI Taxonomy" id="2782605"/>
    <lineage>
        <taxon>Bacteria</taxon>
        <taxon>Pseudomonadati</taxon>
        <taxon>Pseudomonadota</taxon>
        <taxon>Alphaproteobacteria</taxon>
        <taxon>Acetobacterales</taxon>
        <taxon>Acetobacteraceae</taxon>
        <taxon>Rhizosaccharibacter</taxon>
    </lineage>
</organism>
<dbReference type="Gene3D" id="3.60.20.40">
    <property type="match status" value="1"/>
</dbReference>
<name>A0ABT1VZ46_9PROT</name>
<accession>A0ABT1VZ46</accession>